<dbReference type="GO" id="GO:0006508">
    <property type="term" value="P:proteolysis"/>
    <property type="evidence" value="ECO:0007669"/>
    <property type="project" value="InterPro"/>
</dbReference>
<dbReference type="InterPro" id="IPR051487">
    <property type="entry name" value="Ser/Thr_Proteases_Immune/Dev"/>
</dbReference>
<keyword evidence="6" id="KW-1185">Reference proteome</keyword>
<organism evidence="5 6">
    <name type="scientific">Oryzias sinensis</name>
    <name type="common">Chinese medaka</name>
    <dbReference type="NCBI Taxonomy" id="183150"/>
    <lineage>
        <taxon>Eukaryota</taxon>
        <taxon>Metazoa</taxon>
        <taxon>Chordata</taxon>
        <taxon>Craniata</taxon>
        <taxon>Vertebrata</taxon>
        <taxon>Euteleostomi</taxon>
        <taxon>Actinopterygii</taxon>
        <taxon>Neopterygii</taxon>
        <taxon>Teleostei</taxon>
        <taxon>Neoteleostei</taxon>
        <taxon>Acanthomorphata</taxon>
        <taxon>Ovalentaria</taxon>
        <taxon>Atherinomorphae</taxon>
        <taxon>Beloniformes</taxon>
        <taxon>Adrianichthyidae</taxon>
        <taxon>Oryziinae</taxon>
        <taxon>Oryzias</taxon>
    </lineage>
</organism>
<keyword evidence="3" id="KW-0732">Signal</keyword>
<dbReference type="Gene3D" id="2.40.10.10">
    <property type="entry name" value="Trypsin-like serine proteases"/>
    <property type="match status" value="1"/>
</dbReference>
<dbReference type="CDD" id="cd00190">
    <property type="entry name" value="Tryp_SPc"/>
    <property type="match status" value="1"/>
</dbReference>
<feature type="signal peptide" evidence="3">
    <location>
        <begin position="1"/>
        <end position="19"/>
    </location>
</feature>
<dbReference type="InterPro" id="IPR001314">
    <property type="entry name" value="Peptidase_S1A"/>
</dbReference>
<dbReference type="Pfam" id="PF00089">
    <property type="entry name" value="Trypsin"/>
    <property type="match status" value="1"/>
</dbReference>
<dbReference type="PRINTS" id="PR00722">
    <property type="entry name" value="CHYMOTRYPSIN"/>
</dbReference>
<evidence type="ECO:0000313" key="5">
    <source>
        <dbReference type="Ensembl" id="ENSOSIP00000003810.1"/>
    </source>
</evidence>
<name>A0A8C7WV16_9TELE</name>
<dbReference type="FunFam" id="2.40.10.10:FF:000062">
    <property type="entry name" value="mannan-binding lectin serine protease 1 isoform X1"/>
    <property type="match status" value="1"/>
</dbReference>
<dbReference type="GO" id="GO:0004252">
    <property type="term" value="F:serine-type endopeptidase activity"/>
    <property type="evidence" value="ECO:0007669"/>
    <property type="project" value="InterPro"/>
</dbReference>
<accession>A0A8C7WV16</accession>
<evidence type="ECO:0000256" key="1">
    <source>
        <dbReference type="ARBA" id="ARBA00023157"/>
    </source>
</evidence>
<dbReference type="PANTHER" id="PTHR24256">
    <property type="entry name" value="TRYPTASE-RELATED"/>
    <property type="match status" value="1"/>
</dbReference>
<protein>
    <recommendedName>
        <fullName evidence="4">Peptidase S1 domain-containing protein</fullName>
    </recommendedName>
</protein>
<dbReference type="InterPro" id="IPR033116">
    <property type="entry name" value="TRYPSIN_SER"/>
</dbReference>
<dbReference type="PROSITE" id="PS00135">
    <property type="entry name" value="TRYPSIN_SER"/>
    <property type="match status" value="1"/>
</dbReference>
<dbReference type="SUPFAM" id="SSF50494">
    <property type="entry name" value="Trypsin-like serine proteases"/>
    <property type="match status" value="1"/>
</dbReference>
<dbReference type="Ensembl" id="ENSOSIT00000004079.1">
    <property type="protein sequence ID" value="ENSOSIP00000003810.1"/>
    <property type="gene ID" value="ENSOSIG00000002561.1"/>
</dbReference>
<feature type="chain" id="PRO_5034848912" description="Peptidase S1 domain-containing protein" evidence="3">
    <location>
        <begin position="20"/>
        <end position="284"/>
    </location>
</feature>
<evidence type="ECO:0000256" key="3">
    <source>
        <dbReference type="SAM" id="SignalP"/>
    </source>
</evidence>
<feature type="domain" description="Peptidase S1" evidence="4">
    <location>
        <begin position="27"/>
        <end position="280"/>
    </location>
</feature>
<dbReference type="InterPro" id="IPR001254">
    <property type="entry name" value="Trypsin_dom"/>
</dbReference>
<reference evidence="5" key="2">
    <citation type="submission" date="2025-09" db="UniProtKB">
        <authorList>
            <consortium name="Ensembl"/>
        </authorList>
    </citation>
    <scope>IDENTIFICATION</scope>
</reference>
<evidence type="ECO:0000313" key="6">
    <source>
        <dbReference type="Proteomes" id="UP000694383"/>
    </source>
</evidence>
<keyword evidence="1" id="KW-1015">Disulfide bond</keyword>
<evidence type="ECO:0000256" key="2">
    <source>
        <dbReference type="ARBA" id="ARBA00024195"/>
    </source>
</evidence>
<sequence length="284" mass="31056">HSSMLLLLFSLSKTLLNSSRPSVVKRIVGGQSAASGLFPWQALLSVEDLSRVPQDRWFGSGALLSDLWVLTAAHVFLGLHRIRDKHLSTGRLVNRILLHPHFEPSNYNNDIALLRLGGRVEFSSNVRPVCLPPDHHLFPPPNTLGVVAGWGILTPNASTSTSPPLLSDRWTPDPGVLADVLQYVKLPVMSQDECRASYASRSVGYNITDSMFCAGFPEGGRDTCLGDSGGAFVIEDEVTGRWGVFGLVSWGGPEECGAQRMYGVYTRVGPFLDWIQNHLRAPPQ</sequence>
<dbReference type="AlphaFoldDB" id="A0A8C7WV16"/>
<evidence type="ECO:0000259" key="4">
    <source>
        <dbReference type="PROSITE" id="PS50240"/>
    </source>
</evidence>
<dbReference type="InterPro" id="IPR043504">
    <property type="entry name" value="Peptidase_S1_PA_chymotrypsin"/>
</dbReference>
<dbReference type="InterPro" id="IPR009003">
    <property type="entry name" value="Peptidase_S1_PA"/>
</dbReference>
<dbReference type="GeneTree" id="ENSGT00940000162823"/>
<dbReference type="SMART" id="SM00020">
    <property type="entry name" value="Tryp_SPc"/>
    <property type="match status" value="1"/>
</dbReference>
<comment type="similarity">
    <text evidence="2">Belongs to the peptidase S1 family. CLIP subfamily.</text>
</comment>
<dbReference type="Proteomes" id="UP000694383">
    <property type="component" value="Unplaced"/>
</dbReference>
<reference evidence="5" key="1">
    <citation type="submission" date="2025-08" db="UniProtKB">
        <authorList>
            <consortium name="Ensembl"/>
        </authorList>
    </citation>
    <scope>IDENTIFICATION</scope>
</reference>
<dbReference type="PROSITE" id="PS50240">
    <property type="entry name" value="TRYPSIN_DOM"/>
    <property type="match status" value="1"/>
</dbReference>
<proteinExistence type="inferred from homology"/>